<reference evidence="1" key="1">
    <citation type="submission" date="2018-02" db="EMBL/GenBank/DDBJ databases">
        <title>Rhizophora mucronata_Transcriptome.</title>
        <authorList>
            <person name="Meera S.P."/>
            <person name="Sreeshan A."/>
            <person name="Augustine A."/>
        </authorList>
    </citation>
    <scope>NUCLEOTIDE SEQUENCE</scope>
    <source>
        <tissue evidence="1">Leaf</tissue>
    </source>
</reference>
<evidence type="ECO:0000313" key="1">
    <source>
        <dbReference type="EMBL" id="MBX42787.1"/>
    </source>
</evidence>
<dbReference type="AlphaFoldDB" id="A0A2P2NK02"/>
<protein>
    <submittedName>
        <fullName evidence="1">Uncharacterized protein</fullName>
    </submittedName>
</protein>
<organism evidence="1">
    <name type="scientific">Rhizophora mucronata</name>
    <name type="common">Asiatic mangrove</name>
    <dbReference type="NCBI Taxonomy" id="61149"/>
    <lineage>
        <taxon>Eukaryota</taxon>
        <taxon>Viridiplantae</taxon>
        <taxon>Streptophyta</taxon>
        <taxon>Embryophyta</taxon>
        <taxon>Tracheophyta</taxon>
        <taxon>Spermatophyta</taxon>
        <taxon>Magnoliopsida</taxon>
        <taxon>eudicotyledons</taxon>
        <taxon>Gunneridae</taxon>
        <taxon>Pentapetalae</taxon>
        <taxon>rosids</taxon>
        <taxon>fabids</taxon>
        <taxon>Malpighiales</taxon>
        <taxon>Rhizophoraceae</taxon>
        <taxon>Rhizophora</taxon>
    </lineage>
</organism>
<name>A0A2P2NK02_RHIMU</name>
<accession>A0A2P2NK02</accession>
<dbReference type="EMBL" id="GGEC01062303">
    <property type="protein sequence ID" value="MBX42787.1"/>
    <property type="molecule type" value="Transcribed_RNA"/>
</dbReference>
<sequence>MKEQVWFSTQQMATCQRLLFVGYPRMKTSCRTKNFSGEHFQGISMGPAICFSICSQCSISKLWMECRPKILKIVRHHIELHYC</sequence>
<proteinExistence type="predicted"/>